<evidence type="ECO:0000313" key="3">
    <source>
        <dbReference type="Proteomes" id="UP000266841"/>
    </source>
</evidence>
<organism evidence="2 3">
    <name type="scientific">Thalassiosira oceanica</name>
    <name type="common">Marine diatom</name>
    <dbReference type="NCBI Taxonomy" id="159749"/>
    <lineage>
        <taxon>Eukaryota</taxon>
        <taxon>Sar</taxon>
        <taxon>Stramenopiles</taxon>
        <taxon>Ochrophyta</taxon>
        <taxon>Bacillariophyta</taxon>
        <taxon>Coscinodiscophyceae</taxon>
        <taxon>Thalassiosirophycidae</taxon>
        <taxon>Thalassiosirales</taxon>
        <taxon>Thalassiosiraceae</taxon>
        <taxon>Thalassiosira</taxon>
    </lineage>
</organism>
<protein>
    <submittedName>
        <fullName evidence="2">Uncharacterized protein</fullName>
    </submittedName>
</protein>
<feature type="compositionally biased region" description="Basic and acidic residues" evidence="1">
    <location>
        <begin position="14"/>
        <end position="38"/>
    </location>
</feature>
<sequence length="771" mass="85811">SMPQKKTRKTKLSPAEKKDWKQLRDRARVAKNGQEARSRGSGRSQITPPQNAQNAEQDEARGVEDRAIGTACGHQQYVENVSESDTSDTPAQVIGDVDPLALVVAQNTKKARYRRGLLPEYCEHLASVPDPKAASRAVGVLERGAETLYLSFGEQEIPATIKRPAEFSSATSVTATSSSSVPSSPVLQPQPVTPVTPTTDQFQNSKRQMSPTSAPSPVRSVRNVTNRFSSSIYESEWERFVSPFLTLVGAECLYTNMTHVRNPRLFSDGQNKEVKFSPKRDDELGVRRLLSMYKRVRQELVIVGEYLCDPVLGSPQRKERFPRPPLLDDTSLSPGKCAGSPHSPSRSSDHLSEPRELAAVSLRNTLDAVICLIDLRSTMIKIHGELCDCTCGNTTTDKTIPKHDWSRMSRECVFGGDQLSVHAKSIAKGSIILAQLDAKALGEVLQSISTLTGRKSDQDKSVDNQFSMTRSDSGGSKASRMSFTLTSQSPIHVAKPPTTVRNVKELLRDFILRHRNGASLFMGVVTRKATNTNGSTEDLKSRWLPLFVSSNTPGGSVGQELVNANWLAWPFNLWLSIEDLIDEYLLASILEPKQYDIEYKASRGNNIKIQHANRQMQVRRVSSQIYVTMVQDSPLVIFAVQECEIFNKRKRAGSTEVLGALGEAARLASPNFIVRPEVVRTIYETETTANMGDASITSSTTFWNENKWSESQQKNVLHSLGLRQKNSPVMPPLKSPYIKHRTFQRRRRRNKKSLNHGHFDFFLGQELSACL</sequence>
<name>K0SXB4_THAOC</name>
<keyword evidence="3" id="KW-1185">Reference proteome</keyword>
<feature type="region of interest" description="Disordered" evidence="1">
    <location>
        <begin position="455"/>
        <end position="480"/>
    </location>
</feature>
<feature type="compositionally biased region" description="Basic residues" evidence="1">
    <location>
        <begin position="1"/>
        <end position="11"/>
    </location>
</feature>
<dbReference type="EMBL" id="AGNL01009131">
    <property type="protein sequence ID" value="EJK70060.1"/>
    <property type="molecule type" value="Genomic_DNA"/>
</dbReference>
<feature type="compositionally biased region" description="Polar residues" evidence="1">
    <location>
        <begin position="41"/>
        <end position="55"/>
    </location>
</feature>
<feature type="region of interest" description="Disordered" evidence="1">
    <location>
        <begin position="1"/>
        <end position="70"/>
    </location>
</feature>
<comment type="caution">
    <text evidence="2">The sequence shown here is derived from an EMBL/GenBank/DDBJ whole genome shotgun (WGS) entry which is preliminary data.</text>
</comment>
<dbReference type="Proteomes" id="UP000266841">
    <property type="component" value="Unassembled WGS sequence"/>
</dbReference>
<feature type="region of interest" description="Disordered" evidence="1">
    <location>
        <begin position="175"/>
        <end position="219"/>
    </location>
</feature>
<proteinExistence type="predicted"/>
<feature type="compositionally biased region" description="Basic and acidic residues" evidence="1">
    <location>
        <begin position="58"/>
        <end position="67"/>
    </location>
</feature>
<feature type="non-terminal residue" evidence="2">
    <location>
        <position position="1"/>
    </location>
</feature>
<feature type="compositionally biased region" description="Polar residues" evidence="1">
    <location>
        <begin position="200"/>
        <end position="215"/>
    </location>
</feature>
<feature type="compositionally biased region" description="Low complexity" evidence="1">
    <location>
        <begin position="175"/>
        <end position="199"/>
    </location>
</feature>
<reference evidence="2 3" key="1">
    <citation type="journal article" date="2012" name="Genome Biol.">
        <title>Genome and low-iron response of an oceanic diatom adapted to chronic iron limitation.</title>
        <authorList>
            <person name="Lommer M."/>
            <person name="Specht M."/>
            <person name="Roy A.S."/>
            <person name="Kraemer L."/>
            <person name="Andreson R."/>
            <person name="Gutowska M.A."/>
            <person name="Wolf J."/>
            <person name="Bergner S.V."/>
            <person name="Schilhabel M.B."/>
            <person name="Klostermeier U.C."/>
            <person name="Beiko R.G."/>
            <person name="Rosenstiel P."/>
            <person name="Hippler M."/>
            <person name="Laroche J."/>
        </authorList>
    </citation>
    <scope>NUCLEOTIDE SEQUENCE [LARGE SCALE GENOMIC DNA]</scope>
    <source>
        <strain evidence="2 3">CCMP1005</strain>
    </source>
</reference>
<dbReference type="OrthoDB" id="10691636at2759"/>
<evidence type="ECO:0000256" key="1">
    <source>
        <dbReference type="SAM" id="MobiDB-lite"/>
    </source>
</evidence>
<dbReference type="eggNOG" id="ENOG502SXAK">
    <property type="taxonomic scope" value="Eukaryota"/>
</dbReference>
<gene>
    <name evidence="2" type="ORF">THAOC_08618</name>
</gene>
<accession>K0SXB4</accession>
<feature type="region of interest" description="Disordered" evidence="1">
    <location>
        <begin position="318"/>
        <end position="352"/>
    </location>
</feature>
<evidence type="ECO:0000313" key="2">
    <source>
        <dbReference type="EMBL" id="EJK70060.1"/>
    </source>
</evidence>
<dbReference type="AlphaFoldDB" id="K0SXB4"/>
<feature type="compositionally biased region" description="Polar residues" evidence="1">
    <location>
        <begin position="463"/>
        <end position="480"/>
    </location>
</feature>